<dbReference type="AlphaFoldDB" id="A0AA85JHD2"/>
<reference evidence="2" key="1">
    <citation type="submission" date="2022-06" db="EMBL/GenBank/DDBJ databases">
        <authorList>
            <person name="Berger JAMES D."/>
            <person name="Berger JAMES D."/>
        </authorList>
    </citation>
    <scope>NUCLEOTIDE SEQUENCE [LARGE SCALE GENOMIC DNA]</scope>
</reference>
<organism evidence="2 3">
    <name type="scientific">Trichobilharzia regenti</name>
    <name type="common">Nasal bird schistosome</name>
    <dbReference type="NCBI Taxonomy" id="157069"/>
    <lineage>
        <taxon>Eukaryota</taxon>
        <taxon>Metazoa</taxon>
        <taxon>Spiralia</taxon>
        <taxon>Lophotrochozoa</taxon>
        <taxon>Platyhelminthes</taxon>
        <taxon>Trematoda</taxon>
        <taxon>Digenea</taxon>
        <taxon>Strigeidida</taxon>
        <taxon>Schistosomatoidea</taxon>
        <taxon>Schistosomatidae</taxon>
        <taxon>Trichobilharzia</taxon>
    </lineage>
</organism>
<dbReference type="Proteomes" id="UP000050795">
    <property type="component" value="Unassembled WGS sequence"/>
</dbReference>
<evidence type="ECO:0000313" key="2">
    <source>
        <dbReference type="Proteomes" id="UP000050795"/>
    </source>
</evidence>
<sequence length="169" mass="19648">MCQIKNTVRKKECTSKQLREKVEEMQVLNMKHDNQLRGQMRSVLMNLEIEQAATKDASLEIERLNVQLDVSKESCYELEARFNQDTAVWTIKEDNYLGGGLQLNETAEREINELLVNSKCDVSKSNTSSIHYNLHSKPCIAVLLEKIRNLLMANNNLRSRLKTSHKRWR</sequence>
<keyword evidence="1" id="KW-0175">Coiled coil</keyword>
<protein>
    <submittedName>
        <fullName evidence="3">Uncharacterized protein</fullName>
    </submittedName>
</protein>
<proteinExistence type="predicted"/>
<feature type="coiled-coil region" evidence="1">
    <location>
        <begin position="8"/>
        <end position="35"/>
    </location>
</feature>
<name>A0AA85JHD2_TRIRE</name>
<dbReference type="WBParaSite" id="TREG1_32060.1">
    <property type="protein sequence ID" value="TREG1_32060.1"/>
    <property type="gene ID" value="TREG1_32060"/>
</dbReference>
<keyword evidence="2" id="KW-1185">Reference proteome</keyword>
<accession>A0AA85JHD2</accession>
<reference evidence="3" key="2">
    <citation type="submission" date="2023-11" db="UniProtKB">
        <authorList>
            <consortium name="WormBaseParasite"/>
        </authorList>
    </citation>
    <scope>IDENTIFICATION</scope>
</reference>
<evidence type="ECO:0000313" key="3">
    <source>
        <dbReference type="WBParaSite" id="TREG1_32060.1"/>
    </source>
</evidence>
<evidence type="ECO:0000256" key="1">
    <source>
        <dbReference type="SAM" id="Coils"/>
    </source>
</evidence>